<name>A0A8M1KFZ6_CLUHA</name>
<keyword evidence="17" id="KW-0175">Coiled coil</keyword>
<evidence type="ECO:0000259" key="20">
    <source>
        <dbReference type="PROSITE" id="PS50892"/>
    </source>
</evidence>
<dbReference type="GO" id="GO:0005484">
    <property type="term" value="F:SNAP receptor activity"/>
    <property type="evidence" value="ECO:0007669"/>
    <property type="project" value="TreeGrafter"/>
</dbReference>
<evidence type="ECO:0000256" key="14">
    <source>
        <dbReference type="ARBA" id="ARBA00037875"/>
    </source>
</evidence>
<dbReference type="GO" id="GO:0031902">
    <property type="term" value="C:late endosome membrane"/>
    <property type="evidence" value="ECO:0007669"/>
    <property type="project" value="UniProtKB-SubCell"/>
</dbReference>
<accession>A0A8M1KFZ6</accession>
<evidence type="ECO:0000256" key="8">
    <source>
        <dbReference type="ARBA" id="ARBA00023136"/>
    </source>
</evidence>
<gene>
    <name evidence="22" type="primary">LOC122132223</name>
</gene>
<dbReference type="PROSITE" id="PS50859">
    <property type="entry name" value="LONGIN"/>
    <property type="match status" value="1"/>
</dbReference>
<evidence type="ECO:0000259" key="19">
    <source>
        <dbReference type="PROSITE" id="PS50859"/>
    </source>
</evidence>
<evidence type="ECO:0000256" key="2">
    <source>
        <dbReference type="ARBA" id="ARBA00008025"/>
    </source>
</evidence>
<keyword evidence="6" id="KW-0653">Protein transport</keyword>
<feature type="domain" description="V-SNARE coiled-coil homology" evidence="20">
    <location>
        <begin position="128"/>
        <end position="188"/>
    </location>
</feature>
<dbReference type="GO" id="GO:0005794">
    <property type="term" value="C:Golgi apparatus"/>
    <property type="evidence" value="ECO:0007669"/>
    <property type="project" value="UniProtKB-SubCell"/>
</dbReference>
<evidence type="ECO:0000256" key="9">
    <source>
        <dbReference type="ARBA" id="ARBA00034102"/>
    </source>
</evidence>
<keyword evidence="21" id="KW-1185">Reference proteome</keyword>
<evidence type="ECO:0000256" key="3">
    <source>
        <dbReference type="ARBA" id="ARBA00022448"/>
    </source>
</evidence>
<evidence type="ECO:0000256" key="1">
    <source>
        <dbReference type="ARBA" id="ARBA00004163"/>
    </source>
</evidence>
<dbReference type="Proteomes" id="UP000515152">
    <property type="component" value="Unplaced"/>
</dbReference>
<feature type="transmembrane region" description="Helical" evidence="18">
    <location>
        <begin position="193"/>
        <end position="215"/>
    </location>
</feature>
<evidence type="ECO:0000256" key="4">
    <source>
        <dbReference type="ARBA" id="ARBA00022599"/>
    </source>
</evidence>
<dbReference type="Pfam" id="PF00957">
    <property type="entry name" value="Synaptobrevin"/>
    <property type="match status" value="1"/>
</dbReference>
<dbReference type="PROSITE" id="PS00417">
    <property type="entry name" value="SYNAPTOBREVIN"/>
    <property type="match status" value="1"/>
</dbReference>
<dbReference type="CDD" id="cd14824">
    <property type="entry name" value="Longin"/>
    <property type="match status" value="1"/>
</dbReference>
<comment type="similarity">
    <text evidence="2">Belongs to the synaptobrevin family.</text>
</comment>
<dbReference type="GO" id="GO:0005765">
    <property type="term" value="C:lysosomal membrane"/>
    <property type="evidence" value="ECO:0007669"/>
    <property type="project" value="UniProtKB-SubCell"/>
</dbReference>
<organism evidence="21 22">
    <name type="scientific">Clupea harengus</name>
    <name type="common">Atlantic herring</name>
    <dbReference type="NCBI Taxonomy" id="7950"/>
    <lineage>
        <taxon>Eukaryota</taxon>
        <taxon>Metazoa</taxon>
        <taxon>Chordata</taxon>
        <taxon>Craniata</taxon>
        <taxon>Vertebrata</taxon>
        <taxon>Euteleostomi</taxon>
        <taxon>Actinopterygii</taxon>
        <taxon>Neopterygii</taxon>
        <taxon>Teleostei</taxon>
        <taxon>Clupei</taxon>
        <taxon>Clupeiformes</taxon>
        <taxon>Clupeoidei</taxon>
        <taxon>Clupeidae</taxon>
        <taxon>Clupea</taxon>
    </lineage>
</organism>
<feature type="domain" description="Longin" evidence="19">
    <location>
        <begin position="7"/>
        <end position="112"/>
    </location>
</feature>
<evidence type="ECO:0000256" key="16">
    <source>
        <dbReference type="ARBA" id="ARBA00042194"/>
    </source>
</evidence>
<dbReference type="CDD" id="cd15868">
    <property type="entry name" value="R-SNARE_VAMP8"/>
    <property type="match status" value="1"/>
</dbReference>
<dbReference type="InterPro" id="IPR001388">
    <property type="entry name" value="Synaptobrevin-like"/>
</dbReference>
<dbReference type="KEGG" id="char:122132223"/>
<keyword evidence="8 18" id="KW-0472">Membrane</keyword>
<evidence type="ECO:0000313" key="21">
    <source>
        <dbReference type="Proteomes" id="UP000515152"/>
    </source>
</evidence>
<evidence type="ECO:0000256" key="6">
    <source>
        <dbReference type="ARBA" id="ARBA00022927"/>
    </source>
</evidence>
<evidence type="ECO:0000256" key="12">
    <source>
        <dbReference type="ARBA" id="ARBA00037845"/>
    </source>
</evidence>
<dbReference type="PANTHER" id="PTHR21136">
    <property type="entry name" value="SNARE PROTEINS"/>
    <property type="match status" value="1"/>
</dbReference>
<evidence type="ECO:0000256" key="5">
    <source>
        <dbReference type="ARBA" id="ARBA00022692"/>
    </source>
</evidence>
<dbReference type="RefSeq" id="XP_042562986.1">
    <property type="nucleotide sequence ID" value="XM_042707052.1"/>
</dbReference>
<dbReference type="GO" id="GO:0000149">
    <property type="term" value="F:SNARE binding"/>
    <property type="evidence" value="ECO:0007669"/>
    <property type="project" value="TreeGrafter"/>
</dbReference>
<keyword evidence="5 18" id="KW-0812">Transmembrane</keyword>
<dbReference type="GO" id="GO:0043005">
    <property type="term" value="C:neuron projection"/>
    <property type="evidence" value="ECO:0007669"/>
    <property type="project" value="UniProtKB-KW"/>
</dbReference>
<dbReference type="InterPro" id="IPR051097">
    <property type="entry name" value="Synaptobrevin-like_transport"/>
</dbReference>
<sequence length="217" mass="24267">MPVVYACITRGSIILVDLALTGGNFKDPALSLIRPLTVGPLYRRSVLKDCFRYHVLSEDGITYICATEPSFESKRAHKFLDELQSALVNSPLIKRVAFAQPYEFSADLNQMLSKQMADSGAQPSSSSKVNQMQDQVNDVKVILKDNINKVLERGERLDDLIDKTDDLQATADSFQKTSTRVARKYWWKNTKMMIIIGVIVAIIILFIILLATGVIPT</sequence>
<dbReference type="PANTHER" id="PTHR21136:SF168">
    <property type="entry name" value="VESICLE-ASSOCIATED MEMBRANE PROTEIN 9"/>
    <property type="match status" value="1"/>
</dbReference>
<evidence type="ECO:0000256" key="11">
    <source>
        <dbReference type="ARBA" id="ARBA00037803"/>
    </source>
</evidence>
<keyword evidence="4" id="KW-0771">Synaptosome</keyword>
<dbReference type="FunFam" id="1.20.5.110:FF:000004">
    <property type="entry name" value="Vesicle-associated membrane protein 7"/>
    <property type="match status" value="1"/>
</dbReference>
<keyword evidence="7 18" id="KW-1133">Transmembrane helix</keyword>
<evidence type="ECO:0000256" key="13">
    <source>
        <dbReference type="ARBA" id="ARBA00037863"/>
    </source>
</evidence>
<dbReference type="InterPro" id="IPR042855">
    <property type="entry name" value="V_SNARE_CC"/>
</dbReference>
<dbReference type="GO" id="GO:0045202">
    <property type="term" value="C:synapse"/>
    <property type="evidence" value="ECO:0007669"/>
    <property type="project" value="UniProtKB-SubCell"/>
</dbReference>
<dbReference type="GO" id="GO:0006887">
    <property type="term" value="P:exocytosis"/>
    <property type="evidence" value="ECO:0007669"/>
    <property type="project" value="TreeGrafter"/>
</dbReference>
<dbReference type="GeneID" id="122132223"/>
<evidence type="ECO:0000256" key="17">
    <source>
        <dbReference type="PROSITE-ProRule" id="PRU00290"/>
    </source>
</evidence>
<dbReference type="GO" id="GO:0030670">
    <property type="term" value="C:phagocytic vesicle membrane"/>
    <property type="evidence" value="ECO:0007669"/>
    <property type="project" value="UniProtKB-SubCell"/>
</dbReference>
<evidence type="ECO:0000313" key="22">
    <source>
        <dbReference type="RefSeq" id="XP_042562986.1"/>
    </source>
</evidence>
<dbReference type="InterPro" id="IPR010908">
    <property type="entry name" value="Longin_dom"/>
</dbReference>
<evidence type="ECO:0000256" key="18">
    <source>
        <dbReference type="SAM" id="Phobius"/>
    </source>
</evidence>
<dbReference type="GO" id="GO:0015031">
    <property type="term" value="P:protein transport"/>
    <property type="evidence" value="ECO:0007669"/>
    <property type="project" value="UniProtKB-KW"/>
</dbReference>
<keyword evidence="3" id="KW-0813">Transport</keyword>
<reference evidence="22" key="1">
    <citation type="submission" date="2025-08" db="UniProtKB">
        <authorList>
            <consortium name="RefSeq"/>
        </authorList>
    </citation>
    <scope>IDENTIFICATION</scope>
</reference>
<dbReference type="OrthoDB" id="190375at2759"/>
<dbReference type="GO" id="GO:0031201">
    <property type="term" value="C:SNARE complex"/>
    <property type="evidence" value="ECO:0007669"/>
    <property type="project" value="TreeGrafter"/>
</dbReference>
<proteinExistence type="inferred from homology"/>
<dbReference type="GO" id="GO:0005789">
    <property type="term" value="C:endoplasmic reticulum membrane"/>
    <property type="evidence" value="ECO:0007669"/>
    <property type="project" value="UniProtKB-SubCell"/>
</dbReference>
<evidence type="ECO:0000256" key="10">
    <source>
        <dbReference type="ARBA" id="ARBA00037801"/>
    </source>
</evidence>
<dbReference type="GO" id="GO:0006906">
    <property type="term" value="P:vesicle fusion"/>
    <property type="evidence" value="ECO:0007669"/>
    <property type="project" value="TreeGrafter"/>
</dbReference>
<comment type="subcellular location">
    <subcellularLocation>
        <location evidence="14">Cytoplasmic vesicle</location>
        <location evidence="14">Phagosome membrane</location>
        <topology evidence="14">Single-pass type IV membrane protein</topology>
    </subcellularLocation>
    <subcellularLocation>
        <location evidence="11">Cytoplasmic vesicle</location>
        <location evidence="11">Secretory vesicle membrane</location>
        <topology evidence="11">Single-pass type IV membrane protein</topology>
    </subcellularLocation>
    <subcellularLocation>
        <location evidence="1">Endoplasmic reticulum membrane</location>
        <topology evidence="1">Single-pass type IV membrane protein</topology>
    </subcellularLocation>
    <subcellularLocation>
        <location evidence="10">Golgi apparatus</location>
        <location evidence="10">trans-Golgi network membrane</location>
        <topology evidence="10">Single-pass type IV membrane protein</topology>
    </subcellularLocation>
    <subcellularLocation>
        <location evidence="12">Late endosome membrane</location>
        <topology evidence="12">Single-pass type IV membrane protein</topology>
    </subcellularLocation>
    <subcellularLocation>
        <location evidence="13">Lysosome membrane</location>
        <topology evidence="13">Single-pass type IV membrane protein</topology>
    </subcellularLocation>
    <subcellularLocation>
        <location evidence="9">Synapse</location>
        <location evidence="9">Synaptosome</location>
    </subcellularLocation>
</comment>
<protein>
    <recommendedName>
        <fullName evidence="15">Vesicle-associated membrane protein 7</fullName>
    </recommendedName>
    <alternativeName>
        <fullName evidence="16">Synaptobrevin-like protein 1</fullName>
    </alternativeName>
</protein>
<dbReference type="Pfam" id="PF13774">
    <property type="entry name" value="Longin"/>
    <property type="match status" value="1"/>
</dbReference>
<evidence type="ECO:0000256" key="15">
    <source>
        <dbReference type="ARBA" id="ARBA00039269"/>
    </source>
</evidence>
<dbReference type="PROSITE" id="PS50892">
    <property type="entry name" value="V_SNARE"/>
    <property type="match status" value="1"/>
</dbReference>
<keyword evidence="4" id="KW-0770">Synapse</keyword>
<dbReference type="GO" id="GO:0030658">
    <property type="term" value="C:transport vesicle membrane"/>
    <property type="evidence" value="ECO:0007669"/>
    <property type="project" value="UniProtKB-SubCell"/>
</dbReference>
<dbReference type="AlphaFoldDB" id="A0A8M1KFZ6"/>
<evidence type="ECO:0000256" key="7">
    <source>
        <dbReference type="ARBA" id="ARBA00022989"/>
    </source>
</evidence>